<feature type="transmembrane region" description="Helical" evidence="5">
    <location>
        <begin position="143"/>
        <end position="163"/>
    </location>
</feature>
<dbReference type="AlphaFoldDB" id="A0A8J3I879"/>
<protein>
    <recommendedName>
        <fullName evidence="6">Integral membrane bound transporter domain-containing protein</fullName>
    </recommendedName>
</protein>
<evidence type="ECO:0000313" key="8">
    <source>
        <dbReference type="Proteomes" id="UP000612362"/>
    </source>
</evidence>
<proteinExistence type="predicted"/>
<feature type="transmembrane region" description="Helical" evidence="5">
    <location>
        <begin position="21"/>
        <end position="47"/>
    </location>
</feature>
<feature type="transmembrane region" description="Helical" evidence="5">
    <location>
        <begin position="244"/>
        <end position="262"/>
    </location>
</feature>
<feature type="transmembrane region" description="Helical" evidence="5">
    <location>
        <begin position="290"/>
        <end position="309"/>
    </location>
</feature>
<evidence type="ECO:0000259" key="6">
    <source>
        <dbReference type="Pfam" id="PF13515"/>
    </source>
</evidence>
<reference evidence="7" key="1">
    <citation type="submission" date="2020-10" db="EMBL/GenBank/DDBJ databases">
        <title>Taxonomic study of unclassified bacteria belonging to the class Ktedonobacteria.</title>
        <authorList>
            <person name="Yabe S."/>
            <person name="Wang C.M."/>
            <person name="Zheng Y."/>
            <person name="Sakai Y."/>
            <person name="Cavaletti L."/>
            <person name="Monciardini P."/>
            <person name="Donadio S."/>
        </authorList>
    </citation>
    <scope>NUCLEOTIDE SEQUENCE</scope>
    <source>
        <strain evidence="7">SOSP1-1</strain>
    </source>
</reference>
<feature type="transmembrane region" description="Helical" evidence="5">
    <location>
        <begin position="268"/>
        <end position="285"/>
    </location>
</feature>
<feature type="domain" description="Integral membrane bound transporter" evidence="6">
    <location>
        <begin position="212"/>
        <end position="332"/>
    </location>
</feature>
<dbReference type="EMBL" id="BNJF01000002">
    <property type="protein sequence ID" value="GHO47179.1"/>
    <property type="molecule type" value="Genomic_DNA"/>
</dbReference>
<comment type="subcellular location">
    <subcellularLocation>
        <location evidence="1">Membrane</location>
        <topology evidence="1">Multi-pass membrane protein</topology>
    </subcellularLocation>
</comment>
<feature type="transmembrane region" description="Helical" evidence="5">
    <location>
        <begin position="315"/>
        <end position="335"/>
    </location>
</feature>
<dbReference type="InterPro" id="IPR049453">
    <property type="entry name" value="Memb_transporter_dom"/>
</dbReference>
<evidence type="ECO:0000256" key="3">
    <source>
        <dbReference type="ARBA" id="ARBA00022989"/>
    </source>
</evidence>
<evidence type="ECO:0000256" key="4">
    <source>
        <dbReference type="ARBA" id="ARBA00023136"/>
    </source>
</evidence>
<dbReference type="Pfam" id="PF13515">
    <property type="entry name" value="FUSC_2"/>
    <property type="match status" value="1"/>
</dbReference>
<accession>A0A8J3I879</accession>
<feature type="transmembrane region" description="Helical" evidence="5">
    <location>
        <begin position="67"/>
        <end position="86"/>
    </location>
</feature>
<sequence>MGRMGVLFHNNSGAKLYPGKGFYTALAMFLPLLVLTILGQRSLGILVMTGALLTSFGDVGTSPRTQAWSLGTIAVGGALITALGRLIGGPWWVEIVEIFLMVFLSGLLSVYGQAAAVVGLLLTITFVISLANRSGSQTSLPAAGGFLLGGVILMLFMLLFAWLQSHRSRMRNEVRSNRPQPRRTTLTAQFTLPPPLLRFSLLRAVGAAVAAGSGWILGEAPFYWATLTVIICTQQDQKVSLRMALQNVIATFLGAFLAAVLIGSVQNALVVGLIVVASTFLAFAIKELNYFLHLFFFTILILLLISIKMSGQSLAVWRVVTILVGAGIVLVITFLSQMPSTQKRTVSS</sequence>
<gene>
    <name evidence="7" type="ORF">KSX_53420</name>
</gene>
<dbReference type="Proteomes" id="UP000612362">
    <property type="component" value="Unassembled WGS sequence"/>
</dbReference>
<keyword evidence="8" id="KW-1185">Reference proteome</keyword>
<comment type="caution">
    <text evidence="7">The sequence shown here is derived from an EMBL/GenBank/DDBJ whole genome shotgun (WGS) entry which is preliminary data.</text>
</comment>
<feature type="transmembrane region" description="Helical" evidence="5">
    <location>
        <begin position="98"/>
        <end position="131"/>
    </location>
</feature>
<evidence type="ECO:0000256" key="1">
    <source>
        <dbReference type="ARBA" id="ARBA00004141"/>
    </source>
</evidence>
<evidence type="ECO:0000313" key="7">
    <source>
        <dbReference type="EMBL" id="GHO47179.1"/>
    </source>
</evidence>
<dbReference type="RefSeq" id="WP_220196467.1">
    <property type="nucleotide sequence ID" value="NZ_BNJF01000002.1"/>
</dbReference>
<name>A0A8J3I879_9CHLR</name>
<organism evidence="7 8">
    <name type="scientific">Ktedonospora formicarum</name>
    <dbReference type="NCBI Taxonomy" id="2778364"/>
    <lineage>
        <taxon>Bacteria</taxon>
        <taxon>Bacillati</taxon>
        <taxon>Chloroflexota</taxon>
        <taxon>Ktedonobacteria</taxon>
        <taxon>Ktedonobacterales</taxon>
        <taxon>Ktedonobacteraceae</taxon>
        <taxon>Ktedonospora</taxon>
    </lineage>
</organism>
<keyword evidence="3 5" id="KW-1133">Transmembrane helix</keyword>
<dbReference type="GO" id="GO:0016020">
    <property type="term" value="C:membrane"/>
    <property type="evidence" value="ECO:0007669"/>
    <property type="project" value="UniProtKB-SubCell"/>
</dbReference>
<evidence type="ECO:0000256" key="2">
    <source>
        <dbReference type="ARBA" id="ARBA00022692"/>
    </source>
</evidence>
<evidence type="ECO:0000256" key="5">
    <source>
        <dbReference type="SAM" id="Phobius"/>
    </source>
</evidence>
<keyword evidence="2 5" id="KW-0812">Transmembrane</keyword>
<keyword evidence="4 5" id="KW-0472">Membrane</keyword>